<dbReference type="AlphaFoldDB" id="B8I8T5"/>
<keyword evidence="2" id="KW-1185">Reference proteome</keyword>
<dbReference type="Proteomes" id="UP000001349">
    <property type="component" value="Chromosome"/>
</dbReference>
<dbReference type="HOGENOM" id="CLU_3307339_0_0_9"/>
<sequence>MLKFEYEEGIKEDEKAIFKNLEILANNIPDITIHKLLEN</sequence>
<protein>
    <submittedName>
        <fullName evidence="1">Uncharacterized protein</fullName>
    </submittedName>
</protein>
<evidence type="ECO:0000313" key="1">
    <source>
        <dbReference type="EMBL" id="ACL77267.1"/>
    </source>
</evidence>
<proteinExistence type="predicted"/>
<name>B8I8T5_RUMCH</name>
<dbReference type="STRING" id="394503.Ccel_2973"/>
<reference evidence="1 2" key="1">
    <citation type="submission" date="2009-01" db="EMBL/GenBank/DDBJ databases">
        <title>Complete sequence of Clostridium cellulolyticum H10.</title>
        <authorList>
            <consortium name="US DOE Joint Genome Institute"/>
            <person name="Lucas S."/>
            <person name="Copeland A."/>
            <person name="Lapidus A."/>
            <person name="Glavina del Rio T."/>
            <person name="Dalin E."/>
            <person name="Tice H."/>
            <person name="Bruce D."/>
            <person name="Goodwin L."/>
            <person name="Pitluck S."/>
            <person name="Chertkov O."/>
            <person name="Saunders E."/>
            <person name="Brettin T."/>
            <person name="Detter J.C."/>
            <person name="Han C."/>
            <person name="Larimer F."/>
            <person name="Land M."/>
            <person name="Hauser L."/>
            <person name="Kyrpides N."/>
            <person name="Ivanova N."/>
            <person name="Zhou J."/>
            <person name="Richardson P."/>
        </authorList>
    </citation>
    <scope>NUCLEOTIDE SEQUENCE [LARGE SCALE GENOMIC DNA]</scope>
    <source>
        <strain evidence="2">ATCC 35319 / DSM 5812 / JCM 6584 / H10</strain>
    </source>
</reference>
<evidence type="ECO:0000313" key="2">
    <source>
        <dbReference type="Proteomes" id="UP000001349"/>
    </source>
</evidence>
<dbReference type="EMBL" id="CP001348">
    <property type="protein sequence ID" value="ACL77267.1"/>
    <property type="molecule type" value="Genomic_DNA"/>
</dbReference>
<accession>B8I8T5</accession>
<dbReference type="KEGG" id="cce:Ccel_2973"/>
<organism evidence="1 2">
    <name type="scientific">Ruminiclostridium cellulolyticum (strain ATCC 35319 / DSM 5812 / JCM 6584 / H10)</name>
    <name type="common">Clostridium cellulolyticum</name>
    <dbReference type="NCBI Taxonomy" id="394503"/>
    <lineage>
        <taxon>Bacteria</taxon>
        <taxon>Bacillati</taxon>
        <taxon>Bacillota</taxon>
        <taxon>Clostridia</taxon>
        <taxon>Eubacteriales</taxon>
        <taxon>Oscillospiraceae</taxon>
        <taxon>Ruminiclostridium</taxon>
    </lineage>
</organism>
<gene>
    <name evidence="1" type="ordered locus">Ccel_2973</name>
</gene>